<dbReference type="EMBL" id="BMMX01000005">
    <property type="protein sequence ID" value="GGK84948.1"/>
    <property type="molecule type" value="Genomic_DNA"/>
</dbReference>
<name>A0A8J3BWL1_9ACTN</name>
<dbReference type="Proteomes" id="UP000656042">
    <property type="component" value="Unassembled WGS sequence"/>
</dbReference>
<organism evidence="2 3">
    <name type="scientific">Mangrovihabitans endophyticus</name>
    <dbReference type="NCBI Taxonomy" id="1751298"/>
    <lineage>
        <taxon>Bacteria</taxon>
        <taxon>Bacillati</taxon>
        <taxon>Actinomycetota</taxon>
        <taxon>Actinomycetes</taxon>
        <taxon>Micromonosporales</taxon>
        <taxon>Micromonosporaceae</taxon>
        <taxon>Mangrovihabitans</taxon>
    </lineage>
</organism>
<keyword evidence="3" id="KW-1185">Reference proteome</keyword>
<comment type="caution">
    <text evidence="2">The sequence shown here is derived from an EMBL/GenBank/DDBJ whole genome shotgun (WGS) entry which is preliminary data.</text>
</comment>
<feature type="compositionally biased region" description="Basic and acidic residues" evidence="1">
    <location>
        <begin position="1"/>
        <end position="11"/>
    </location>
</feature>
<evidence type="ECO:0000313" key="3">
    <source>
        <dbReference type="Proteomes" id="UP000656042"/>
    </source>
</evidence>
<feature type="compositionally biased region" description="Pro residues" evidence="1">
    <location>
        <begin position="85"/>
        <end position="95"/>
    </location>
</feature>
<feature type="region of interest" description="Disordered" evidence="1">
    <location>
        <begin position="1"/>
        <end position="95"/>
    </location>
</feature>
<protein>
    <submittedName>
        <fullName evidence="2">Uncharacterized protein</fullName>
    </submittedName>
</protein>
<dbReference type="AlphaFoldDB" id="A0A8J3BWL1"/>
<reference evidence="2" key="2">
    <citation type="submission" date="2020-09" db="EMBL/GenBank/DDBJ databases">
        <authorList>
            <person name="Sun Q."/>
            <person name="Zhou Y."/>
        </authorList>
    </citation>
    <scope>NUCLEOTIDE SEQUENCE</scope>
    <source>
        <strain evidence="2">CGMCC 4.7299</strain>
    </source>
</reference>
<gene>
    <name evidence="2" type="ORF">GCM10012284_19040</name>
</gene>
<accession>A0A8J3BWL1</accession>
<proteinExistence type="predicted"/>
<evidence type="ECO:0000313" key="2">
    <source>
        <dbReference type="EMBL" id="GGK84948.1"/>
    </source>
</evidence>
<sequence>MSSGDDAERRRTGQGRRRVKPSEPAFGFMPDNIPPLARTAPMVPGNRRMWCPMTDQPAVSDESGQSPPTGGRGAADTRRRARHLPGPPRRTPPSG</sequence>
<evidence type="ECO:0000256" key="1">
    <source>
        <dbReference type="SAM" id="MobiDB-lite"/>
    </source>
</evidence>
<reference evidence="2" key="1">
    <citation type="journal article" date="2014" name="Int. J. Syst. Evol. Microbiol.">
        <title>Complete genome sequence of Corynebacterium casei LMG S-19264T (=DSM 44701T), isolated from a smear-ripened cheese.</title>
        <authorList>
            <consortium name="US DOE Joint Genome Institute (JGI-PGF)"/>
            <person name="Walter F."/>
            <person name="Albersmeier A."/>
            <person name="Kalinowski J."/>
            <person name="Ruckert C."/>
        </authorList>
    </citation>
    <scope>NUCLEOTIDE SEQUENCE</scope>
    <source>
        <strain evidence="2">CGMCC 4.7299</strain>
    </source>
</reference>